<evidence type="ECO:0000256" key="1">
    <source>
        <dbReference type="ARBA" id="ARBA00004496"/>
    </source>
</evidence>
<dbReference type="KEGG" id="mvz:myaer102_31240"/>
<evidence type="ECO:0000256" key="4">
    <source>
        <dbReference type="ARBA" id="ARBA00022490"/>
    </source>
</evidence>
<dbReference type="InterPro" id="IPR042119">
    <property type="entry name" value="QueA_dom2"/>
</dbReference>
<dbReference type="EC" id="2.4.99.17" evidence="10 13"/>
<dbReference type="GO" id="GO:0005737">
    <property type="term" value="C:cytoplasm"/>
    <property type="evidence" value="ECO:0007669"/>
    <property type="project" value="UniProtKB-SubCell"/>
</dbReference>
<dbReference type="NCBIfam" id="NF001140">
    <property type="entry name" value="PRK00147.1"/>
    <property type="match status" value="1"/>
</dbReference>
<comment type="subcellular location">
    <subcellularLocation>
        <location evidence="1 13">Cytoplasm</location>
    </subcellularLocation>
</comment>
<evidence type="ECO:0000256" key="5">
    <source>
        <dbReference type="ARBA" id="ARBA00022679"/>
    </source>
</evidence>
<evidence type="ECO:0000256" key="8">
    <source>
        <dbReference type="ARBA" id="ARBA00052751"/>
    </source>
</evidence>
<evidence type="ECO:0000256" key="6">
    <source>
        <dbReference type="ARBA" id="ARBA00022691"/>
    </source>
</evidence>
<dbReference type="InterPro" id="IPR036100">
    <property type="entry name" value="QueA_sf"/>
</dbReference>
<name>A0A3G9JKM9_MICVR</name>
<dbReference type="Gene3D" id="2.40.10.240">
    <property type="entry name" value="QueA-like"/>
    <property type="match status" value="1"/>
</dbReference>
<dbReference type="Pfam" id="PF02547">
    <property type="entry name" value="Queuosine_synth"/>
    <property type="match status" value="1"/>
</dbReference>
<sequence>MMTMTMTPDQLLSSYDYHLPPELIAQNPAETRDSSRLLVVDSPNSHNLAIFRDLPTWLESGDLLVFNDTRVIPARLFGRKTTGAPVEILLLEEQDDHRWLSLVKPGKRFKVGSEVLFYPKTGPTEDQEKLWLAKVIDRDLNTGGRLLQFQRHPRRSFWDMLEEYGHIPFPPYVTESEAEEDRYQTVYADKQGSVAAPTAGLHFTPELFHKLAQKGIDTAYITLHVGVGTFRPVEVENITEHLMHQEFLQISAETAEKIAQTKARGGRVIAVGTTVARALEGAIKESKSEKLTAFQGKTNLFVYPGYQWRVIDGMITNFHLPKSSLMMLVSALIGRERLLALYQEAIQEHFRFYSFGDAMLILPSARSSNR</sequence>
<dbReference type="AlphaFoldDB" id="A0A3G9JKM9"/>
<evidence type="ECO:0000256" key="3">
    <source>
        <dbReference type="ARBA" id="ARBA00011245"/>
    </source>
</evidence>
<evidence type="ECO:0000256" key="10">
    <source>
        <dbReference type="ARBA" id="ARBA00066503"/>
    </source>
</evidence>
<keyword evidence="6 13" id="KW-0949">S-adenosyl-L-methionine</keyword>
<evidence type="ECO:0000256" key="13">
    <source>
        <dbReference type="HAMAP-Rule" id="MF_00113"/>
    </source>
</evidence>
<evidence type="ECO:0000256" key="9">
    <source>
        <dbReference type="ARBA" id="ARBA00061210"/>
    </source>
</evidence>
<dbReference type="NCBIfam" id="TIGR00113">
    <property type="entry name" value="queA"/>
    <property type="match status" value="1"/>
</dbReference>
<organism evidence="14 15">
    <name type="scientific">Microcystis viridis NIES-102</name>
    <dbReference type="NCBI Taxonomy" id="213615"/>
    <lineage>
        <taxon>Bacteria</taxon>
        <taxon>Bacillati</taxon>
        <taxon>Cyanobacteriota</taxon>
        <taxon>Cyanophyceae</taxon>
        <taxon>Oscillatoriophycideae</taxon>
        <taxon>Chroococcales</taxon>
        <taxon>Microcystaceae</taxon>
        <taxon>Microcystis</taxon>
    </lineage>
</organism>
<evidence type="ECO:0000313" key="14">
    <source>
        <dbReference type="EMBL" id="BBH40558.1"/>
    </source>
</evidence>
<accession>A0A3G9JKM9</accession>
<dbReference type="FunFam" id="2.40.10.240:FF:000002">
    <property type="entry name" value="S-adenosylmethionine:tRNA ribosyltransferase-isomerase"/>
    <property type="match status" value="1"/>
</dbReference>
<keyword evidence="5 13" id="KW-0808">Transferase</keyword>
<dbReference type="EMBL" id="AP019314">
    <property type="protein sequence ID" value="BBH40558.1"/>
    <property type="molecule type" value="Genomic_DNA"/>
</dbReference>
<dbReference type="SUPFAM" id="SSF111337">
    <property type="entry name" value="QueA-like"/>
    <property type="match status" value="1"/>
</dbReference>
<comment type="pathway">
    <text evidence="2 13">tRNA modification; tRNA-queuosine biosynthesis.</text>
</comment>
<keyword evidence="14" id="KW-0413">Isomerase</keyword>
<dbReference type="GO" id="GO:0008616">
    <property type="term" value="P:tRNA queuosine(34) biosynthetic process"/>
    <property type="evidence" value="ECO:0007669"/>
    <property type="project" value="UniProtKB-UniRule"/>
</dbReference>
<evidence type="ECO:0000256" key="7">
    <source>
        <dbReference type="ARBA" id="ARBA00022785"/>
    </source>
</evidence>
<protein>
    <recommendedName>
        <fullName evidence="11 13">S-adenosylmethionine:tRNA ribosyltransferase-isomerase</fullName>
        <ecNumber evidence="10 13">2.4.99.17</ecNumber>
    </recommendedName>
    <alternativeName>
        <fullName evidence="12 13">Queuosine biosynthesis protein QueA</fullName>
    </alternativeName>
</protein>
<dbReference type="Gene3D" id="3.40.1780.10">
    <property type="entry name" value="QueA-like"/>
    <property type="match status" value="1"/>
</dbReference>
<dbReference type="InterPro" id="IPR042118">
    <property type="entry name" value="QueA_dom1"/>
</dbReference>
<comment type="function">
    <text evidence="13">Transfers and isomerizes the ribose moiety from AdoMet to the 7-aminomethyl group of 7-deazaguanine (preQ1-tRNA) to give epoxyqueuosine (oQ-tRNA).</text>
</comment>
<dbReference type="UniPathway" id="UPA00392"/>
<dbReference type="FunFam" id="3.40.1780.10:FF:000001">
    <property type="entry name" value="S-adenosylmethionine:tRNA ribosyltransferase-isomerase"/>
    <property type="match status" value="1"/>
</dbReference>
<evidence type="ECO:0000256" key="11">
    <source>
        <dbReference type="ARBA" id="ARBA00069325"/>
    </source>
</evidence>
<comment type="similarity">
    <text evidence="9 13">Belongs to the QueA family.</text>
</comment>
<evidence type="ECO:0000256" key="2">
    <source>
        <dbReference type="ARBA" id="ARBA00004691"/>
    </source>
</evidence>
<dbReference type="InterPro" id="IPR003699">
    <property type="entry name" value="QueA"/>
</dbReference>
<dbReference type="PANTHER" id="PTHR30307">
    <property type="entry name" value="S-ADENOSYLMETHIONINE:TRNA RIBOSYLTRANSFERASE-ISOMERASE"/>
    <property type="match status" value="1"/>
</dbReference>
<keyword evidence="4 13" id="KW-0963">Cytoplasm</keyword>
<evidence type="ECO:0000313" key="15">
    <source>
        <dbReference type="Proteomes" id="UP000278152"/>
    </source>
</evidence>
<comment type="subunit">
    <text evidence="3 13">Monomer.</text>
</comment>
<gene>
    <name evidence="13" type="primary">queA</name>
    <name evidence="14" type="ORF">myaer102_31240</name>
</gene>
<keyword evidence="7 13" id="KW-0671">Queuosine biosynthesis</keyword>
<evidence type="ECO:0000256" key="12">
    <source>
        <dbReference type="ARBA" id="ARBA00076160"/>
    </source>
</evidence>
<reference evidence="14 15" key="1">
    <citation type="submission" date="2018-11" db="EMBL/GenBank/DDBJ databases">
        <title>Complete genome sequence of Microcystis aeruginosa NIES-102.</title>
        <authorList>
            <person name="Yamaguchi H."/>
            <person name="Suzuki S."/>
            <person name="Kawachi M."/>
        </authorList>
    </citation>
    <scope>NUCLEOTIDE SEQUENCE [LARGE SCALE GENOMIC DNA]</scope>
    <source>
        <strain evidence="14 15">NIES-102</strain>
    </source>
</reference>
<dbReference type="PANTHER" id="PTHR30307:SF0">
    <property type="entry name" value="S-ADENOSYLMETHIONINE:TRNA RIBOSYLTRANSFERASE-ISOMERASE"/>
    <property type="match status" value="1"/>
</dbReference>
<dbReference type="HAMAP" id="MF_00113">
    <property type="entry name" value="QueA"/>
    <property type="match status" value="1"/>
</dbReference>
<dbReference type="GO" id="GO:0051075">
    <property type="term" value="F:S-adenosylmethionine:tRNA ribosyltransferase-isomerase activity"/>
    <property type="evidence" value="ECO:0007669"/>
    <property type="project" value="UniProtKB-EC"/>
</dbReference>
<proteinExistence type="inferred from homology"/>
<comment type="catalytic activity">
    <reaction evidence="8 13">
        <text>7-aminomethyl-7-carbaguanosine(34) in tRNA + S-adenosyl-L-methionine = epoxyqueuosine(34) in tRNA + adenine + L-methionine + 2 H(+)</text>
        <dbReference type="Rhea" id="RHEA:32155"/>
        <dbReference type="Rhea" id="RHEA-COMP:10342"/>
        <dbReference type="Rhea" id="RHEA-COMP:18582"/>
        <dbReference type="ChEBI" id="CHEBI:15378"/>
        <dbReference type="ChEBI" id="CHEBI:16708"/>
        <dbReference type="ChEBI" id="CHEBI:57844"/>
        <dbReference type="ChEBI" id="CHEBI:59789"/>
        <dbReference type="ChEBI" id="CHEBI:82833"/>
        <dbReference type="ChEBI" id="CHEBI:194443"/>
        <dbReference type="EC" id="2.4.99.17"/>
    </reaction>
</comment>
<dbReference type="Proteomes" id="UP000278152">
    <property type="component" value="Chromosome"/>
</dbReference>